<name>A0A829WS04_GLUOY</name>
<keyword evidence="1" id="KW-0175">Coiled coil</keyword>
<feature type="coiled-coil region" evidence="1">
    <location>
        <begin position="14"/>
        <end position="48"/>
    </location>
</feature>
<dbReference type="AlphaFoldDB" id="A0A829WS04"/>
<gene>
    <name evidence="3" type="ORF">NBRC3293_2462</name>
</gene>
<feature type="transmembrane region" description="Helical" evidence="2">
    <location>
        <begin position="70"/>
        <end position="98"/>
    </location>
</feature>
<keyword evidence="2" id="KW-1133">Transmembrane helix</keyword>
<reference evidence="3 4" key="1">
    <citation type="submission" date="2013-04" db="EMBL/GenBank/DDBJ databases">
        <title>Gluconobacter oxydans NBRC 3293 whole genome sequence.</title>
        <authorList>
            <person name="Matsutani M."/>
            <person name="Yakushi T."/>
            <person name="Matsushita K."/>
        </authorList>
    </citation>
    <scope>NUCLEOTIDE SEQUENCE [LARGE SCALE GENOMIC DNA]</scope>
    <source>
        <strain evidence="3 4">NBRC 3293</strain>
    </source>
</reference>
<comment type="caution">
    <text evidence="3">The sequence shown here is derived from an EMBL/GenBank/DDBJ whole genome shotgun (WGS) entry which is preliminary data.</text>
</comment>
<evidence type="ECO:0000256" key="2">
    <source>
        <dbReference type="SAM" id="Phobius"/>
    </source>
</evidence>
<evidence type="ECO:0000313" key="4">
    <source>
        <dbReference type="Proteomes" id="UP000484858"/>
    </source>
</evidence>
<keyword evidence="2" id="KW-0812">Transmembrane</keyword>
<evidence type="ECO:0000313" key="3">
    <source>
        <dbReference type="EMBL" id="GEM17965.1"/>
    </source>
</evidence>
<dbReference type="EMBL" id="BARJ01000012">
    <property type="protein sequence ID" value="GEM17965.1"/>
    <property type="molecule type" value="Genomic_DNA"/>
</dbReference>
<dbReference type="RefSeq" id="WP_172493402.1">
    <property type="nucleotide sequence ID" value="NZ_BARJ01000012.1"/>
</dbReference>
<evidence type="ECO:0000256" key="1">
    <source>
        <dbReference type="SAM" id="Coils"/>
    </source>
</evidence>
<accession>A0A829WS04</accession>
<dbReference type="Proteomes" id="UP000484858">
    <property type="component" value="Unassembled WGS sequence"/>
</dbReference>
<sequence>MGEALLPSPADSRIDDHEQRISVLEQDRTATRQEIAALQLRLVEVQTEGRMRGERQDVDLRDLKGMTRDLLGGMAFFKAAFTWAVGAAAGALIFIAIWGPKLLTFWRDWHGV</sequence>
<protein>
    <submittedName>
        <fullName evidence="3">Shikimate 5-dehydrogenase</fullName>
    </submittedName>
</protein>
<keyword evidence="2" id="KW-0472">Membrane</keyword>
<proteinExistence type="predicted"/>
<organism evidence="3 4">
    <name type="scientific">Gluconobacter oxydans NBRC 3293</name>
    <dbReference type="NCBI Taxonomy" id="1315969"/>
    <lineage>
        <taxon>Bacteria</taxon>
        <taxon>Pseudomonadati</taxon>
        <taxon>Pseudomonadota</taxon>
        <taxon>Alphaproteobacteria</taxon>
        <taxon>Acetobacterales</taxon>
        <taxon>Acetobacteraceae</taxon>
        <taxon>Gluconobacter</taxon>
    </lineage>
</organism>